<accession>A0ABD3W7X9</accession>
<dbReference type="SUPFAM" id="SSF52047">
    <property type="entry name" value="RNI-like"/>
    <property type="match status" value="1"/>
</dbReference>
<dbReference type="Pfam" id="PF05729">
    <property type="entry name" value="NACHT"/>
    <property type="match status" value="1"/>
</dbReference>
<dbReference type="PANTHER" id="PTHR46844">
    <property type="entry name" value="SLR5058 PROTEIN"/>
    <property type="match status" value="1"/>
</dbReference>
<evidence type="ECO:0000256" key="1">
    <source>
        <dbReference type="ARBA" id="ARBA00022741"/>
    </source>
</evidence>
<dbReference type="AlphaFoldDB" id="A0ABD3W7X9"/>
<feature type="domain" description="NACHT" evidence="3">
    <location>
        <begin position="84"/>
        <end position="212"/>
    </location>
</feature>
<keyword evidence="1" id="KW-0547">Nucleotide-binding</keyword>
<dbReference type="InterPro" id="IPR032675">
    <property type="entry name" value="LRR_dom_sf"/>
</dbReference>
<dbReference type="Gene3D" id="3.40.50.300">
    <property type="entry name" value="P-loop containing nucleotide triphosphate hydrolases"/>
    <property type="match status" value="1"/>
</dbReference>
<name>A0ABD3W7X9_SINWO</name>
<evidence type="ECO:0000256" key="2">
    <source>
        <dbReference type="ARBA" id="ARBA00022840"/>
    </source>
</evidence>
<comment type="caution">
    <text evidence="4">The sequence shown here is derived from an EMBL/GenBank/DDBJ whole genome shotgun (WGS) entry which is preliminary data.</text>
</comment>
<dbReference type="PANTHER" id="PTHR46844:SF1">
    <property type="entry name" value="SLR5058 PROTEIN"/>
    <property type="match status" value="1"/>
</dbReference>
<dbReference type="InterPro" id="IPR007111">
    <property type="entry name" value="NACHT_NTPase"/>
</dbReference>
<keyword evidence="5" id="KW-1185">Reference proteome</keyword>
<keyword evidence="2" id="KW-0067">ATP-binding</keyword>
<organism evidence="4 5">
    <name type="scientific">Sinanodonta woodiana</name>
    <name type="common">Chinese pond mussel</name>
    <name type="synonym">Anodonta woodiana</name>
    <dbReference type="NCBI Taxonomy" id="1069815"/>
    <lineage>
        <taxon>Eukaryota</taxon>
        <taxon>Metazoa</taxon>
        <taxon>Spiralia</taxon>
        <taxon>Lophotrochozoa</taxon>
        <taxon>Mollusca</taxon>
        <taxon>Bivalvia</taxon>
        <taxon>Autobranchia</taxon>
        <taxon>Heteroconchia</taxon>
        <taxon>Palaeoheterodonta</taxon>
        <taxon>Unionida</taxon>
        <taxon>Unionoidea</taxon>
        <taxon>Unionidae</taxon>
        <taxon>Unioninae</taxon>
        <taxon>Sinanodonta</taxon>
    </lineage>
</organism>
<dbReference type="Gene3D" id="3.80.10.10">
    <property type="entry name" value="Ribonuclease Inhibitor"/>
    <property type="match status" value="1"/>
</dbReference>
<dbReference type="InterPro" id="IPR027417">
    <property type="entry name" value="P-loop_NTPase"/>
</dbReference>
<dbReference type="PROSITE" id="PS50837">
    <property type="entry name" value="NACHT"/>
    <property type="match status" value="1"/>
</dbReference>
<evidence type="ECO:0000259" key="3">
    <source>
        <dbReference type="PROSITE" id="PS50837"/>
    </source>
</evidence>
<evidence type="ECO:0000313" key="4">
    <source>
        <dbReference type="EMBL" id="KAL3869640.1"/>
    </source>
</evidence>
<dbReference type="GO" id="GO:0005524">
    <property type="term" value="F:ATP binding"/>
    <property type="evidence" value="ECO:0007669"/>
    <property type="project" value="UniProtKB-KW"/>
</dbReference>
<evidence type="ECO:0000313" key="5">
    <source>
        <dbReference type="Proteomes" id="UP001634394"/>
    </source>
</evidence>
<sequence length="954" mass="109453">TELSDIEKYLKGQYESLVTVPLSPSGKEDDYVKISDVYVNIEFRKVEITDLNYDESNSLYGTQREKEPLITMDEDTRKKTKFVCPILIFGDCGSGKSAWCKHLVQSWLQGVDIKDDTIDLNLPDLRNIKIVLYLPLQFTDRGISFQELLEKHIFKETKSYQEFVMKYVKTNAHQILIVMDGLDVVKEKIKPILDILNDKHMSMCTVIITSRPASLKLLQDRCHANIEQMMLFRICKMTPEDSKLYASNVLDYINRLHGKNLKIVNFCRFTEQLHVQDLLSVPYICLVLLHVWMENENCFIEATDILFDIIRFYLLRATSDQQRREFIEDTSYIRSTNVLNDLTKFNKWKVLKEHRYFLHVLSRIAIQKFYCEIEREPMKQNVPQLFPIKDEDDIDMQRICETGLLTEPLSLSANKKASDMLFPDRIIYEFFVSLCIALREGKDCDFISPWLATSVQPSMVIQILFQLSDSLTNDIIHRAIEIFDKEDTTNMGDNGRNYSNEKIVFSIASSDGSAVLWLQRLMCNDAINEHKLMLMSTALHCIDTITSLEFKIDLNNENLVLHLPCLPVLESLTLDISKCTLVLCKEWDTRVPCKLKHVVIGSVSISKCILSLLICYLAECEGLETLKLSPSVVWTDEGMKLQKKPHLEAYSWNKLSKHIETYRKLKILELQNLILPGEVDILLSRLNRYQNLEILTLTNVSSIIQKQPSLSPSCDTDNDDDVIQYTKVNLTQLSLDKIKLKQSPINFMFNSATKGKPNGNNINVFSISALEMPETSWETLGRQISNLSLTEFHLSSVNPGDSLQIILDGIGQIKTLNSLTLRKIVTGKNIPSFLFLSKMNKLSQIKLRDMKLDGSSSHSFFRHICGCRSLQKLSLCNIDFKEIPKTLSLVQNLTKLSSLTVYRVTIQGGSKTLIDFFNVFCKCKILQTLQISKENASSVPKKLSDIKVIYLDNI</sequence>
<gene>
    <name evidence="4" type="ORF">ACJMK2_042305</name>
</gene>
<protein>
    <recommendedName>
        <fullName evidence="3">NACHT domain-containing protein</fullName>
    </recommendedName>
</protein>
<dbReference type="SUPFAM" id="SSF52540">
    <property type="entry name" value="P-loop containing nucleoside triphosphate hydrolases"/>
    <property type="match status" value="1"/>
</dbReference>
<dbReference type="EMBL" id="JBJQND010000008">
    <property type="protein sequence ID" value="KAL3869640.1"/>
    <property type="molecule type" value="Genomic_DNA"/>
</dbReference>
<dbReference type="Proteomes" id="UP001634394">
    <property type="component" value="Unassembled WGS sequence"/>
</dbReference>
<proteinExistence type="predicted"/>
<reference evidence="4 5" key="1">
    <citation type="submission" date="2024-11" db="EMBL/GenBank/DDBJ databases">
        <title>Chromosome-level genome assembly of the freshwater bivalve Anodonta woodiana.</title>
        <authorList>
            <person name="Chen X."/>
        </authorList>
    </citation>
    <scope>NUCLEOTIDE SEQUENCE [LARGE SCALE GENOMIC DNA]</scope>
    <source>
        <strain evidence="4">MN2024</strain>
        <tissue evidence="4">Gills</tissue>
    </source>
</reference>
<feature type="non-terminal residue" evidence="4">
    <location>
        <position position="1"/>
    </location>
</feature>